<dbReference type="InterPro" id="IPR015421">
    <property type="entry name" value="PyrdxlP-dep_Trfase_major"/>
</dbReference>
<reference evidence="8 9" key="1">
    <citation type="submission" date="2007-06" db="EMBL/GenBank/DDBJ databases">
        <authorList>
            <person name="Shimkets L."/>
            <person name="Ferriera S."/>
            <person name="Johnson J."/>
            <person name="Kravitz S."/>
            <person name="Beeson K."/>
            <person name="Sutton G."/>
            <person name="Rogers Y.-H."/>
            <person name="Friedman R."/>
            <person name="Frazier M."/>
            <person name="Venter J.C."/>
        </authorList>
    </citation>
    <scope>NUCLEOTIDE SEQUENCE [LARGE SCALE GENOMIC DNA]</scope>
    <source>
        <strain evidence="8 9">SIR-1</strain>
    </source>
</reference>
<evidence type="ECO:0000256" key="5">
    <source>
        <dbReference type="ARBA" id="ARBA00023235"/>
    </source>
</evidence>
<dbReference type="SUPFAM" id="SSF53383">
    <property type="entry name" value="PLP-dependent transferases"/>
    <property type="match status" value="1"/>
</dbReference>
<dbReference type="EC" id="5.4.3.8" evidence="7"/>
<dbReference type="InterPro" id="IPR004639">
    <property type="entry name" value="4pyrrol_synth_GluAld_NH2Trfase"/>
</dbReference>
<gene>
    <name evidence="7" type="primary">hemL</name>
    <name evidence="8" type="ORF">PPSIR1_26031</name>
</gene>
<keyword evidence="4 7" id="KW-0663">Pyridoxal phosphate</keyword>
<feature type="modified residue" description="N6-(pyridoxal phosphate)lysine" evidence="7">
    <location>
        <position position="277"/>
    </location>
</feature>
<dbReference type="GO" id="GO:0005737">
    <property type="term" value="C:cytoplasm"/>
    <property type="evidence" value="ECO:0007669"/>
    <property type="project" value="UniProtKB-SubCell"/>
</dbReference>
<evidence type="ECO:0000256" key="4">
    <source>
        <dbReference type="ARBA" id="ARBA00022898"/>
    </source>
</evidence>
<dbReference type="PROSITE" id="PS00600">
    <property type="entry name" value="AA_TRANSFER_CLASS_3"/>
    <property type="match status" value="1"/>
</dbReference>
<keyword evidence="5 7" id="KW-0413">Isomerase</keyword>
<dbReference type="InterPro" id="IPR049704">
    <property type="entry name" value="Aminotrans_3_PPA_site"/>
</dbReference>
<evidence type="ECO:0000256" key="7">
    <source>
        <dbReference type="HAMAP-Rule" id="MF_00375"/>
    </source>
</evidence>
<keyword evidence="9" id="KW-1185">Reference proteome</keyword>
<comment type="catalytic activity">
    <reaction evidence="7">
        <text>(S)-4-amino-5-oxopentanoate = 5-aminolevulinate</text>
        <dbReference type="Rhea" id="RHEA:14265"/>
        <dbReference type="ChEBI" id="CHEBI:57501"/>
        <dbReference type="ChEBI" id="CHEBI:356416"/>
        <dbReference type="EC" id="5.4.3.8"/>
    </reaction>
</comment>
<dbReference type="GO" id="GO:0006782">
    <property type="term" value="P:protoporphyrinogen IX biosynthetic process"/>
    <property type="evidence" value="ECO:0007669"/>
    <property type="project" value="UniProtKB-UniRule"/>
</dbReference>
<keyword evidence="7" id="KW-0963">Cytoplasm</keyword>
<evidence type="ECO:0000313" key="8">
    <source>
        <dbReference type="EMBL" id="EDM75302.1"/>
    </source>
</evidence>
<comment type="caution">
    <text evidence="8">The sequence shown here is derived from an EMBL/GenBank/DDBJ whole genome shotgun (WGS) entry which is preliminary data.</text>
</comment>
<dbReference type="NCBIfam" id="NF000818">
    <property type="entry name" value="PRK00062.1"/>
    <property type="match status" value="1"/>
</dbReference>
<dbReference type="AlphaFoldDB" id="A6GFQ1"/>
<name>A6GFQ1_9BACT</name>
<dbReference type="InterPro" id="IPR005814">
    <property type="entry name" value="Aminotrans_3"/>
</dbReference>
<protein>
    <recommendedName>
        <fullName evidence="7">Glutamate-1-semialdehyde 2,1-aminomutase</fullName>
        <shortName evidence="7">GSA</shortName>
        <ecNumber evidence="7">5.4.3.8</ecNumber>
    </recommendedName>
    <alternativeName>
        <fullName evidence="7">Glutamate-1-semialdehyde aminotransferase</fullName>
        <shortName evidence="7">GSA-AT</shortName>
    </alternativeName>
</protein>
<dbReference type="HAMAP" id="MF_00375">
    <property type="entry name" value="HemL_aminotrans_3"/>
    <property type="match status" value="1"/>
</dbReference>
<dbReference type="GO" id="GO:0042286">
    <property type="term" value="F:glutamate-1-semialdehyde 2,1-aminomutase activity"/>
    <property type="evidence" value="ECO:0007669"/>
    <property type="project" value="UniProtKB-UniRule"/>
</dbReference>
<dbReference type="CDD" id="cd00610">
    <property type="entry name" value="OAT_like"/>
    <property type="match status" value="1"/>
</dbReference>
<dbReference type="PANTHER" id="PTHR43713">
    <property type="entry name" value="GLUTAMATE-1-SEMIALDEHYDE 2,1-AMINOMUTASE"/>
    <property type="match status" value="1"/>
</dbReference>
<dbReference type="GO" id="GO:0008483">
    <property type="term" value="F:transaminase activity"/>
    <property type="evidence" value="ECO:0007669"/>
    <property type="project" value="UniProtKB-KW"/>
</dbReference>
<evidence type="ECO:0000256" key="6">
    <source>
        <dbReference type="ARBA" id="ARBA00023244"/>
    </source>
</evidence>
<proteinExistence type="inferred from homology"/>
<keyword evidence="6 7" id="KW-0627">Porphyrin biosynthesis</keyword>
<comment type="pathway">
    <text evidence="2">Porphyrin-containing compound metabolism; protoporphyrin-IX biosynthesis; 5-aminolevulinate from L-glutamyl-tRNA(Glu): step 2/2.</text>
</comment>
<dbReference type="STRING" id="391625.PPSIR1_26031"/>
<accession>A6GFQ1</accession>
<dbReference type="InterPro" id="IPR015422">
    <property type="entry name" value="PyrdxlP-dep_Trfase_small"/>
</dbReference>
<dbReference type="Proteomes" id="UP000005801">
    <property type="component" value="Unassembled WGS sequence"/>
</dbReference>
<dbReference type="EMBL" id="ABCS01000096">
    <property type="protein sequence ID" value="EDM75302.1"/>
    <property type="molecule type" value="Genomic_DNA"/>
</dbReference>
<dbReference type="RefSeq" id="WP_006975541.1">
    <property type="nucleotide sequence ID" value="NZ_ABCS01000096.1"/>
</dbReference>
<comment type="similarity">
    <text evidence="3 7">Belongs to the class-III pyridoxal-phosphate-dependent aminotransferase family. HemL subfamily.</text>
</comment>
<evidence type="ECO:0000256" key="3">
    <source>
        <dbReference type="ARBA" id="ARBA00008981"/>
    </source>
</evidence>
<dbReference type="PANTHER" id="PTHR43713:SF3">
    <property type="entry name" value="GLUTAMATE-1-SEMIALDEHYDE 2,1-AMINOMUTASE 1, CHLOROPLASTIC-RELATED"/>
    <property type="match status" value="1"/>
</dbReference>
<evidence type="ECO:0000313" key="9">
    <source>
        <dbReference type="Proteomes" id="UP000005801"/>
    </source>
</evidence>
<dbReference type="eggNOG" id="COG0001">
    <property type="taxonomic scope" value="Bacteria"/>
</dbReference>
<comment type="subcellular location">
    <subcellularLocation>
        <location evidence="7">Cytoplasm</location>
    </subcellularLocation>
</comment>
<dbReference type="InterPro" id="IPR015424">
    <property type="entry name" value="PyrdxlP-dep_Trfase"/>
</dbReference>
<dbReference type="UniPathway" id="UPA00251">
    <property type="reaction ID" value="UER00317"/>
</dbReference>
<comment type="cofactor">
    <cofactor evidence="1 7">
        <name>pyridoxal 5'-phosphate</name>
        <dbReference type="ChEBI" id="CHEBI:597326"/>
    </cofactor>
</comment>
<evidence type="ECO:0000256" key="2">
    <source>
        <dbReference type="ARBA" id="ARBA00004819"/>
    </source>
</evidence>
<sequence>MSSPNIDGRAGERSKALFADAQRSIPGGVNSPVRAFAAVGGEPPFIKQARGCELVTEDGATLVDYVGTWGPAILGHAHPEVVEAVCQAARDGLSFGAATAAEVEFAERICGLVPSMVGGMVRLVSSGTEATMSALRLARGFTGRNKIIKCEGGYHGHADMLLVAAGSGAATLGIPGSAGVPADAVRDTVLVPFNDLDAVGAAFEANADEIAAIIIEPVAGNMGCVPPRPGYLEGLRQLCDQHGAVLIFDEVMTGFRVALGGAQARYGVIPDLTCLGKIVGGGMPVGAYGGRRDIMEKVAPLGPVYQAGTLSGNPLSVAAGLTTLRILEQEEPHEALEAATTTLCAGLAERAAKHGIAWTGTQVGPMFSGFFRSGEVWNYEDAKGSDLERFARWHTEMLARGVYLAPSQFEAGFFSTAHDAAAVQRTLDAADAVFELLAKG</sequence>
<dbReference type="FunFam" id="3.40.640.10:FF:000021">
    <property type="entry name" value="Glutamate-1-semialdehyde 2,1-aminomutase"/>
    <property type="match status" value="1"/>
</dbReference>
<dbReference type="GO" id="GO:0030170">
    <property type="term" value="F:pyridoxal phosphate binding"/>
    <property type="evidence" value="ECO:0007669"/>
    <property type="project" value="InterPro"/>
</dbReference>
<organism evidence="8 9">
    <name type="scientific">Plesiocystis pacifica SIR-1</name>
    <dbReference type="NCBI Taxonomy" id="391625"/>
    <lineage>
        <taxon>Bacteria</taxon>
        <taxon>Pseudomonadati</taxon>
        <taxon>Myxococcota</taxon>
        <taxon>Polyangia</taxon>
        <taxon>Nannocystales</taxon>
        <taxon>Nannocystaceae</taxon>
        <taxon>Plesiocystis</taxon>
    </lineage>
</organism>
<keyword evidence="8" id="KW-0808">Transferase</keyword>
<comment type="subunit">
    <text evidence="7">Homodimer.</text>
</comment>
<dbReference type="Gene3D" id="3.90.1150.10">
    <property type="entry name" value="Aspartate Aminotransferase, domain 1"/>
    <property type="match status" value="1"/>
</dbReference>
<keyword evidence="8" id="KW-0032">Aminotransferase</keyword>
<dbReference type="Gene3D" id="3.40.640.10">
    <property type="entry name" value="Type I PLP-dependent aspartate aminotransferase-like (Major domain)"/>
    <property type="match status" value="1"/>
</dbReference>
<evidence type="ECO:0000256" key="1">
    <source>
        <dbReference type="ARBA" id="ARBA00001933"/>
    </source>
</evidence>
<dbReference type="Pfam" id="PF00202">
    <property type="entry name" value="Aminotran_3"/>
    <property type="match status" value="1"/>
</dbReference>
<dbReference type="NCBIfam" id="TIGR00713">
    <property type="entry name" value="hemL"/>
    <property type="match status" value="1"/>
</dbReference>